<organism evidence="2 3">
    <name type="scientific">Pleuronectes platessa</name>
    <name type="common">European plaice</name>
    <dbReference type="NCBI Taxonomy" id="8262"/>
    <lineage>
        <taxon>Eukaryota</taxon>
        <taxon>Metazoa</taxon>
        <taxon>Chordata</taxon>
        <taxon>Craniata</taxon>
        <taxon>Vertebrata</taxon>
        <taxon>Euteleostomi</taxon>
        <taxon>Actinopterygii</taxon>
        <taxon>Neopterygii</taxon>
        <taxon>Teleostei</taxon>
        <taxon>Neoteleostei</taxon>
        <taxon>Acanthomorphata</taxon>
        <taxon>Carangaria</taxon>
        <taxon>Pleuronectiformes</taxon>
        <taxon>Pleuronectoidei</taxon>
        <taxon>Pleuronectidae</taxon>
        <taxon>Pleuronectes</taxon>
    </lineage>
</organism>
<comment type="caution">
    <text evidence="2">The sequence shown here is derived from an EMBL/GenBank/DDBJ whole genome shotgun (WGS) entry which is preliminary data.</text>
</comment>
<sequence length="141" mass="15715">MLWWTKVCRVPLRPQGEPLPGDRSQCERVVNRVRPGQTGSDRDLVDPVPETPTPPRTSLLRASVTEAPPPRQRITYTPMASYTFPTDVSAREQGPNRAEPGRTGPNRAEPGRSYLGWSRTSHASSSLTLQVDGRRDFPLLL</sequence>
<dbReference type="AlphaFoldDB" id="A0A9N7Y859"/>
<accession>A0A9N7Y859</accession>
<evidence type="ECO:0000313" key="3">
    <source>
        <dbReference type="Proteomes" id="UP001153269"/>
    </source>
</evidence>
<dbReference type="EMBL" id="CADEAL010000200">
    <property type="protein sequence ID" value="CAB1416267.1"/>
    <property type="molecule type" value="Genomic_DNA"/>
</dbReference>
<evidence type="ECO:0000256" key="1">
    <source>
        <dbReference type="SAM" id="MobiDB-lite"/>
    </source>
</evidence>
<gene>
    <name evidence="2" type="ORF">PLEPLA_LOCUS4058</name>
</gene>
<keyword evidence="3" id="KW-1185">Reference proteome</keyword>
<feature type="region of interest" description="Disordered" evidence="1">
    <location>
        <begin position="85"/>
        <end position="127"/>
    </location>
</feature>
<feature type="region of interest" description="Disordered" evidence="1">
    <location>
        <begin position="33"/>
        <end position="58"/>
    </location>
</feature>
<dbReference type="Proteomes" id="UP001153269">
    <property type="component" value="Unassembled WGS sequence"/>
</dbReference>
<name>A0A9N7Y859_PLEPL</name>
<protein>
    <submittedName>
        <fullName evidence="2">Uncharacterized protein</fullName>
    </submittedName>
</protein>
<evidence type="ECO:0000313" key="2">
    <source>
        <dbReference type="EMBL" id="CAB1416267.1"/>
    </source>
</evidence>
<reference evidence="2" key="1">
    <citation type="submission" date="2020-03" db="EMBL/GenBank/DDBJ databases">
        <authorList>
            <person name="Weist P."/>
        </authorList>
    </citation>
    <scope>NUCLEOTIDE SEQUENCE</scope>
</reference>
<feature type="compositionally biased region" description="Polar residues" evidence="1">
    <location>
        <begin position="118"/>
        <end position="127"/>
    </location>
</feature>
<proteinExistence type="predicted"/>